<feature type="region of interest" description="Disordered" evidence="1">
    <location>
        <begin position="1"/>
        <end position="62"/>
    </location>
</feature>
<accession>A0A409X2K0</accession>
<gene>
    <name evidence="2" type="ORF">CVT26_008290</name>
</gene>
<feature type="compositionally biased region" description="Basic and acidic residues" evidence="1">
    <location>
        <begin position="14"/>
        <end position="35"/>
    </location>
</feature>
<dbReference type="EMBL" id="NHYE01004375">
    <property type="protein sequence ID" value="PPQ84970.1"/>
    <property type="molecule type" value="Genomic_DNA"/>
</dbReference>
<keyword evidence="3" id="KW-1185">Reference proteome</keyword>
<feature type="compositionally biased region" description="Basic and acidic residues" evidence="1">
    <location>
        <begin position="94"/>
        <end position="104"/>
    </location>
</feature>
<feature type="region of interest" description="Disordered" evidence="1">
    <location>
        <begin position="79"/>
        <end position="166"/>
    </location>
</feature>
<sequence>MNLTKRKNKSKSGTGERKGKRNKENHESDSIDGHAQKPRIKPRPKPSTRASKALEDASNVDQETEHAALALVSLNQPKAVAQTESDAAPSLPEDQAKFEREWERLGGWSMIQVPATSSSSFGDHEEAESDESDEEEVDELEGDESQSDDEDLEVPVESPSHRRRALKSSRHAFDIPVEVPYRNATRDVTGITSASSFDYVLSEIRERMDATPSQLAGLAYIPSYKPRNPKPVPKLLEDEQAWEKLVQDVRQYIETFTTKKGVSKPVKPFVITIVDTVGPRTEKEKEKKAGSSKKSDSASDRAAALTHGESRQLEELRRLEARHFCQEHKKPCFIQLNGSHYQYSIADLTKWSLLMVQGKALLDEPPAELNLTDSYRRQHTAKKAMNQTVAEQSSQPSMMEFLQGVAGMFMMQNMANRSQTAGIAAPSTPVKVPQTPSGGHKRPSTPVKVPLLIDWSADLTVDPARQEGKLADYLEILEENEIRDLNDFVGFSEAELIQLTGMKIGLAKRLLRYANADLDGLRQAKQRRID</sequence>
<evidence type="ECO:0008006" key="4">
    <source>
        <dbReference type="Google" id="ProtNLM"/>
    </source>
</evidence>
<name>A0A409X2K0_9AGAR</name>
<dbReference type="AlphaFoldDB" id="A0A409X2K0"/>
<feature type="compositionally biased region" description="Basic residues" evidence="1">
    <location>
        <begin position="1"/>
        <end position="10"/>
    </location>
</feature>
<evidence type="ECO:0000313" key="3">
    <source>
        <dbReference type="Proteomes" id="UP000284706"/>
    </source>
</evidence>
<feature type="region of interest" description="Disordered" evidence="1">
    <location>
        <begin position="280"/>
        <end position="311"/>
    </location>
</feature>
<reference evidence="2 3" key="1">
    <citation type="journal article" date="2018" name="Evol. Lett.">
        <title>Horizontal gene cluster transfer increased hallucinogenic mushroom diversity.</title>
        <authorList>
            <person name="Reynolds H.T."/>
            <person name="Vijayakumar V."/>
            <person name="Gluck-Thaler E."/>
            <person name="Korotkin H.B."/>
            <person name="Matheny P.B."/>
            <person name="Slot J.C."/>
        </authorList>
    </citation>
    <scope>NUCLEOTIDE SEQUENCE [LARGE SCALE GENOMIC DNA]</scope>
    <source>
        <strain evidence="2 3">SRW20</strain>
    </source>
</reference>
<evidence type="ECO:0000313" key="2">
    <source>
        <dbReference type="EMBL" id="PPQ84970.1"/>
    </source>
</evidence>
<evidence type="ECO:0000256" key="1">
    <source>
        <dbReference type="SAM" id="MobiDB-lite"/>
    </source>
</evidence>
<feature type="compositionally biased region" description="Basic and acidic residues" evidence="1">
    <location>
        <begin position="280"/>
        <end position="299"/>
    </location>
</feature>
<protein>
    <recommendedName>
        <fullName evidence="4">SAM domain-containing protein</fullName>
    </recommendedName>
</protein>
<dbReference type="Proteomes" id="UP000284706">
    <property type="component" value="Unassembled WGS sequence"/>
</dbReference>
<feature type="compositionally biased region" description="Basic residues" evidence="1">
    <location>
        <begin position="36"/>
        <end position="46"/>
    </location>
</feature>
<feature type="region of interest" description="Disordered" evidence="1">
    <location>
        <begin position="426"/>
        <end position="445"/>
    </location>
</feature>
<dbReference type="InParanoid" id="A0A409X2K0"/>
<organism evidence="2 3">
    <name type="scientific">Gymnopilus dilepis</name>
    <dbReference type="NCBI Taxonomy" id="231916"/>
    <lineage>
        <taxon>Eukaryota</taxon>
        <taxon>Fungi</taxon>
        <taxon>Dikarya</taxon>
        <taxon>Basidiomycota</taxon>
        <taxon>Agaricomycotina</taxon>
        <taxon>Agaricomycetes</taxon>
        <taxon>Agaricomycetidae</taxon>
        <taxon>Agaricales</taxon>
        <taxon>Agaricineae</taxon>
        <taxon>Hymenogastraceae</taxon>
        <taxon>Gymnopilus</taxon>
    </lineage>
</organism>
<feature type="compositionally biased region" description="Acidic residues" evidence="1">
    <location>
        <begin position="125"/>
        <end position="154"/>
    </location>
</feature>
<dbReference type="OrthoDB" id="3027237at2759"/>
<proteinExistence type="predicted"/>
<comment type="caution">
    <text evidence="2">The sequence shown here is derived from an EMBL/GenBank/DDBJ whole genome shotgun (WGS) entry which is preliminary data.</text>
</comment>